<dbReference type="PANTHER" id="PTHR30336:SF4">
    <property type="entry name" value="ENVELOPE BIOGENESIS FACTOR ELYC"/>
    <property type="match status" value="1"/>
</dbReference>
<dbReference type="Proteomes" id="UP000516361">
    <property type="component" value="Chromosome"/>
</dbReference>
<name>A0A7G1G852_9BACT</name>
<dbReference type="GO" id="GO:0000270">
    <property type="term" value="P:peptidoglycan metabolic process"/>
    <property type="evidence" value="ECO:0007669"/>
    <property type="project" value="TreeGrafter"/>
</dbReference>
<dbReference type="Gene3D" id="3.40.50.620">
    <property type="entry name" value="HUPs"/>
    <property type="match status" value="1"/>
</dbReference>
<proteinExistence type="predicted"/>
<dbReference type="Pfam" id="PF02698">
    <property type="entry name" value="DUF218"/>
    <property type="match status" value="1"/>
</dbReference>
<dbReference type="CDD" id="cd06259">
    <property type="entry name" value="YdcF-like"/>
    <property type="match status" value="1"/>
</dbReference>
<dbReference type="PANTHER" id="PTHR30336">
    <property type="entry name" value="INNER MEMBRANE PROTEIN, PROBABLE PERMEASE"/>
    <property type="match status" value="1"/>
</dbReference>
<dbReference type="GO" id="GO:0005886">
    <property type="term" value="C:plasma membrane"/>
    <property type="evidence" value="ECO:0007669"/>
    <property type="project" value="TreeGrafter"/>
</dbReference>
<accession>A0A7G1G852</accession>
<dbReference type="InParanoid" id="A0A7G1G852"/>
<evidence type="ECO:0000259" key="2">
    <source>
        <dbReference type="Pfam" id="PF02698"/>
    </source>
</evidence>
<feature type="transmembrane region" description="Helical" evidence="1">
    <location>
        <begin position="38"/>
        <end position="59"/>
    </location>
</feature>
<dbReference type="AlphaFoldDB" id="A0A7G1G852"/>
<keyword evidence="1" id="KW-0472">Membrane</keyword>
<dbReference type="EMBL" id="AP018712">
    <property type="protein sequence ID" value="BBE31576.1"/>
    <property type="molecule type" value="Genomic_DNA"/>
</dbReference>
<dbReference type="InterPro" id="IPR003848">
    <property type="entry name" value="DUF218"/>
</dbReference>
<keyword evidence="1" id="KW-1133">Transmembrane helix</keyword>
<feature type="domain" description="DUF218" evidence="2">
    <location>
        <begin position="82"/>
        <end position="249"/>
    </location>
</feature>
<evidence type="ECO:0000313" key="4">
    <source>
        <dbReference type="Proteomes" id="UP000516361"/>
    </source>
</evidence>
<gene>
    <name evidence="3" type="ORF">OSSY52_17170</name>
</gene>
<dbReference type="InterPro" id="IPR051599">
    <property type="entry name" value="Cell_Envelope_Assoc"/>
</dbReference>
<reference evidence="3 4" key="1">
    <citation type="submission" date="2018-06" db="EMBL/GenBank/DDBJ databases">
        <title>Genome sequencing of Oceanotoga sp. sy52.</title>
        <authorList>
            <person name="Mori K."/>
        </authorList>
    </citation>
    <scope>NUCLEOTIDE SEQUENCE [LARGE SCALE GENOMIC DNA]</scope>
    <source>
        <strain evidence="4">sy52</strain>
    </source>
</reference>
<keyword evidence="1" id="KW-0812">Transmembrane</keyword>
<dbReference type="RefSeq" id="WP_190614193.1">
    <property type="nucleotide sequence ID" value="NZ_AP018712.1"/>
</dbReference>
<feature type="transmembrane region" description="Helical" evidence="1">
    <location>
        <begin position="6"/>
        <end position="29"/>
    </location>
</feature>
<evidence type="ECO:0000313" key="3">
    <source>
        <dbReference type="EMBL" id="BBE31576.1"/>
    </source>
</evidence>
<dbReference type="GO" id="GO:0043164">
    <property type="term" value="P:Gram-negative-bacterium-type cell wall biogenesis"/>
    <property type="evidence" value="ECO:0007669"/>
    <property type="project" value="TreeGrafter"/>
</dbReference>
<sequence>MFFYKVIGSFFEIPGIFVLLCILMFIYYLKKEKKIRKFLLFITLIIYIISSGWFSKIFIPILENQYSPFIFEGKSFENEKGLIVILGGGVISNTPNNNLGELSDSSMQRVYNGYLMYKNLNFPIIVTGGTLDKTDNIPEAFKMKEVLLKMGVKPSDVYLETSARNTYENAKFTSEIAKKLNKEKIYLVTSAIHMKRSYEIFKKYINKNTKLIPVPVNYLVSRTSINWYDFLPKIDSLKATSYAFHELLGILFEKIFS</sequence>
<evidence type="ECO:0000256" key="1">
    <source>
        <dbReference type="SAM" id="Phobius"/>
    </source>
</evidence>
<organism evidence="3 4">
    <name type="scientific">Tepiditoga spiralis</name>
    <dbReference type="NCBI Taxonomy" id="2108365"/>
    <lineage>
        <taxon>Bacteria</taxon>
        <taxon>Thermotogati</taxon>
        <taxon>Thermotogota</taxon>
        <taxon>Thermotogae</taxon>
        <taxon>Petrotogales</taxon>
        <taxon>Petrotogaceae</taxon>
        <taxon>Tepiditoga</taxon>
    </lineage>
</organism>
<keyword evidence="4" id="KW-1185">Reference proteome</keyword>
<protein>
    <recommendedName>
        <fullName evidence="2">DUF218 domain-containing protein</fullName>
    </recommendedName>
</protein>
<dbReference type="KEGG" id="ocy:OSSY52_17170"/>
<dbReference type="InterPro" id="IPR014729">
    <property type="entry name" value="Rossmann-like_a/b/a_fold"/>
</dbReference>